<dbReference type="GO" id="GO:0034605">
    <property type="term" value="P:cellular response to heat"/>
    <property type="evidence" value="ECO:0007669"/>
    <property type="project" value="InterPro"/>
</dbReference>
<dbReference type="AlphaFoldDB" id="A0A3E1K8L2"/>
<comment type="caution">
    <text evidence="7">The sequence shown here is derived from an EMBL/GenBank/DDBJ whole genome shotgun (WGS) entry which is preliminary data.</text>
</comment>
<dbReference type="Pfam" id="PF01479">
    <property type="entry name" value="S4"/>
    <property type="match status" value="1"/>
</dbReference>
<evidence type="ECO:0000313" key="7">
    <source>
        <dbReference type="EMBL" id="RFF30404.1"/>
    </source>
</evidence>
<dbReference type="PIRSF" id="PIRSF016821">
    <property type="entry name" value="HSP15"/>
    <property type="match status" value="1"/>
</dbReference>
<dbReference type="GO" id="GO:0003677">
    <property type="term" value="F:DNA binding"/>
    <property type="evidence" value="ECO:0007669"/>
    <property type="project" value="UniProtKB-KW"/>
</dbReference>
<feature type="domain" description="RNA-binding S4" evidence="6">
    <location>
        <begin position="5"/>
        <end position="67"/>
    </location>
</feature>
<evidence type="ECO:0000313" key="8">
    <source>
        <dbReference type="Proteomes" id="UP000260351"/>
    </source>
</evidence>
<dbReference type="SUPFAM" id="SSF55174">
    <property type="entry name" value="Alpha-L RNA-binding motif"/>
    <property type="match status" value="1"/>
</dbReference>
<protein>
    <recommendedName>
        <fullName evidence="4">Heat shock protein 15</fullName>
    </recommendedName>
</protein>
<dbReference type="InterPro" id="IPR002942">
    <property type="entry name" value="S4_RNA-bd"/>
</dbReference>
<dbReference type="PROSITE" id="PS50889">
    <property type="entry name" value="S4"/>
    <property type="match status" value="1"/>
</dbReference>
<feature type="compositionally biased region" description="Basic and acidic residues" evidence="5">
    <location>
        <begin position="89"/>
        <end position="100"/>
    </location>
</feature>
<organism evidence="7 8">
    <name type="scientific">Wenzhouxiangella sediminis</name>
    <dbReference type="NCBI Taxonomy" id="1792836"/>
    <lineage>
        <taxon>Bacteria</taxon>
        <taxon>Pseudomonadati</taxon>
        <taxon>Pseudomonadota</taxon>
        <taxon>Gammaproteobacteria</taxon>
        <taxon>Chromatiales</taxon>
        <taxon>Wenzhouxiangellaceae</taxon>
        <taxon>Wenzhouxiangella</taxon>
    </lineage>
</organism>
<evidence type="ECO:0000256" key="5">
    <source>
        <dbReference type="SAM" id="MobiDB-lite"/>
    </source>
</evidence>
<dbReference type="GO" id="GO:0003727">
    <property type="term" value="F:single-stranded RNA binding"/>
    <property type="evidence" value="ECO:0007669"/>
    <property type="project" value="InterPro"/>
</dbReference>
<comment type="similarity">
    <text evidence="1 4">Belongs to the HSP15 family.</text>
</comment>
<keyword evidence="2 4" id="KW-0694">RNA-binding</keyword>
<sequence length="127" mass="14405">MTDAVRLDKWLWATRFFKKRGMAQQAIKGGKVEINGASPKASRLVRCGDRLQITKGEVRFEVVVDEIGEKRVSAPLAQAMYTETGASRAARERLAEERRLKQAAGVAPSRRPDKRERRKLRQINRGD</sequence>
<evidence type="ECO:0000256" key="2">
    <source>
        <dbReference type="ARBA" id="ARBA00022884"/>
    </source>
</evidence>
<evidence type="ECO:0000256" key="4">
    <source>
        <dbReference type="PIRNR" id="PIRNR016821"/>
    </source>
</evidence>
<dbReference type="OrthoDB" id="9797176at2"/>
<evidence type="ECO:0000256" key="3">
    <source>
        <dbReference type="ARBA" id="ARBA00023125"/>
    </source>
</evidence>
<dbReference type="InterPro" id="IPR036986">
    <property type="entry name" value="S4_RNA-bd_sf"/>
</dbReference>
<name>A0A3E1K8L2_9GAMM</name>
<dbReference type="InterPro" id="IPR025708">
    <property type="entry name" value="HSP15"/>
</dbReference>
<dbReference type="SMART" id="SM00363">
    <property type="entry name" value="S4"/>
    <property type="match status" value="1"/>
</dbReference>
<dbReference type="GO" id="GO:0043023">
    <property type="term" value="F:ribosomal large subunit binding"/>
    <property type="evidence" value="ECO:0007669"/>
    <property type="project" value="InterPro"/>
</dbReference>
<dbReference type="CDD" id="cd00165">
    <property type="entry name" value="S4"/>
    <property type="match status" value="1"/>
</dbReference>
<dbReference type="Gene3D" id="3.10.290.10">
    <property type="entry name" value="RNA-binding S4 domain"/>
    <property type="match status" value="1"/>
</dbReference>
<proteinExistence type="inferred from homology"/>
<evidence type="ECO:0000256" key="1">
    <source>
        <dbReference type="ARBA" id="ARBA00008396"/>
    </source>
</evidence>
<reference evidence="7 8" key="1">
    <citation type="submission" date="2018-08" db="EMBL/GenBank/DDBJ databases">
        <title>Wenzhouxiangella salilacus sp. nov., a novel bacterium isolated from a saline lake in Xinjiang Province, China.</title>
        <authorList>
            <person name="Han S."/>
        </authorList>
    </citation>
    <scope>NUCLEOTIDE SEQUENCE [LARGE SCALE GENOMIC DNA]</scope>
    <source>
        <strain evidence="7 8">XDB06</strain>
    </source>
</reference>
<feature type="compositionally biased region" description="Basic residues" evidence="5">
    <location>
        <begin position="116"/>
        <end position="127"/>
    </location>
</feature>
<accession>A0A3E1K8L2</accession>
<feature type="region of interest" description="Disordered" evidence="5">
    <location>
        <begin position="85"/>
        <end position="127"/>
    </location>
</feature>
<dbReference type="RefSeq" id="WP_116650597.1">
    <property type="nucleotide sequence ID" value="NZ_QUZK01000035.1"/>
</dbReference>
<dbReference type="Proteomes" id="UP000260351">
    <property type="component" value="Unassembled WGS sequence"/>
</dbReference>
<dbReference type="EMBL" id="QUZK01000035">
    <property type="protein sequence ID" value="RFF30404.1"/>
    <property type="molecule type" value="Genomic_DNA"/>
</dbReference>
<evidence type="ECO:0000259" key="6">
    <source>
        <dbReference type="SMART" id="SM00363"/>
    </source>
</evidence>
<gene>
    <name evidence="7" type="ORF">DZC52_07935</name>
</gene>
<keyword evidence="8" id="KW-1185">Reference proteome</keyword>
<keyword evidence="3 4" id="KW-0238">DNA-binding</keyword>